<sequence length="247" mass="26991">MSLEPVMPPYNASDPSASFLSSSCLDFLLIEIVPLTYRMTKERDASSSGKTTMDSSWPDSIDETGSSSATVPGTGLQATESAISERRRRASSAGALTSGSAGHLRKFDEDDEELDAVHYRLEKLGYRVGQGLVERFSRDRPRLNDTLDVIKFLCKDLWSLVFGKNIDNLKTNHRGVYVLTDNVFRPFSRMSTVAGGQAVVRAQPFLWFPCGIVRGALAALGINASVQAEINELPGAVFQIKTLPIKA</sequence>
<dbReference type="Proteomes" id="UP001143910">
    <property type="component" value="Unassembled WGS sequence"/>
</dbReference>
<protein>
    <submittedName>
        <fullName evidence="1">Uncharacterized protein</fullName>
    </submittedName>
</protein>
<proteinExistence type="predicted"/>
<comment type="caution">
    <text evidence="1">The sequence shown here is derived from an EMBL/GenBank/DDBJ whole genome shotgun (WGS) entry which is preliminary data.</text>
</comment>
<dbReference type="EMBL" id="JANJQO010000056">
    <property type="protein sequence ID" value="KAJ2982814.1"/>
    <property type="molecule type" value="Genomic_DNA"/>
</dbReference>
<accession>A0ACC1NUS1</accession>
<organism evidence="1 2">
    <name type="scientific">Zarea fungicola</name>
    <dbReference type="NCBI Taxonomy" id="93591"/>
    <lineage>
        <taxon>Eukaryota</taxon>
        <taxon>Fungi</taxon>
        <taxon>Dikarya</taxon>
        <taxon>Ascomycota</taxon>
        <taxon>Pezizomycotina</taxon>
        <taxon>Sordariomycetes</taxon>
        <taxon>Hypocreomycetidae</taxon>
        <taxon>Hypocreales</taxon>
        <taxon>Cordycipitaceae</taxon>
        <taxon>Zarea</taxon>
    </lineage>
</organism>
<reference evidence="1" key="1">
    <citation type="submission" date="2022-08" db="EMBL/GenBank/DDBJ databases">
        <title>Genome Sequence of Lecanicillium fungicola.</title>
        <authorList>
            <person name="Buettner E."/>
        </authorList>
    </citation>
    <scope>NUCLEOTIDE SEQUENCE</scope>
    <source>
        <strain evidence="1">Babe33</strain>
    </source>
</reference>
<evidence type="ECO:0000313" key="1">
    <source>
        <dbReference type="EMBL" id="KAJ2982814.1"/>
    </source>
</evidence>
<name>A0ACC1NUS1_9HYPO</name>
<keyword evidence="2" id="KW-1185">Reference proteome</keyword>
<evidence type="ECO:0000313" key="2">
    <source>
        <dbReference type="Proteomes" id="UP001143910"/>
    </source>
</evidence>
<gene>
    <name evidence="1" type="ORF">NQ176_g1138</name>
</gene>